<reference evidence="1" key="1">
    <citation type="submission" date="2021-04" db="EMBL/GenBank/DDBJ databases">
        <authorList>
            <person name="Barnhill K.B."/>
            <person name="Biggs A.M."/>
            <person name="Bland J."/>
            <person name="Choudhary H.M."/>
            <person name="Crogan R.E."/>
            <person name="Finocchiaro A.B."/>
            <person name="Franco V."/>
            <person name="Fuller T.A."/>
            <person name="Hanwacker C.G."/>
            <person name="Howard Z.E."/>
            <person name="Iqbal M."/>
            <person name="Mathew A.M."/>
            <person name="Miller S."/>
            <person name="Padhye S."/>
            <person name="Rainey E."/>
            <person name="Rodriguez A."/>
            <person name="Stewart E."/>
            <person name="Otero L.A."/>
            <person name="Chase M.A."/>
            <person name="Pollenz R.S."/>
            <person name="Garlena R.A."/>
            <person name="Russell D.A."/>
            <person name="Jacobs-Sera D."/>
            <person name="Hatfull G.F."/>
        </authorList>
    </citation>
    <scope>NUCLEOTIDE SEQUENCE</scope>
</reference>
<keyword evidence="2" id="KW-1185">Reference proteome</keyword>
<dbReference type="EMBL" id="MZ028627">
    <property type="protein sequence ID" value="QWS68180.1"/>
    <property type="molecule type" value="Genomic_DNA"/>
</dbReference>
<accession>A0A8F2DA48</accession>
<gene>
    <name evidence="1" type="primary">63</name>
    <name evidence="1" type="ORF">SEA_VANLEE_63</name>
</gene>
<organism evidence="1 2">
    <name type="scientific">Gordonia phage VanLee</name>
    <dbReference type="NCBI Taxonomy" id="2845816"/>
    <lineage>
        <taxon>Viruses</taxon>
        <taxon>Duplodnaviria</taxon>
        <taxon>Heunggongvirae</taxon>
        <taxon>Uroviricota</taxon>
        <taxon>Caudoviricetes</taxon>
        <taxon>Kruegerviridae</taxon>
        <taxon>Vanleevirus</taxon>
        <taxon>Vanleevirus vanlee</taxon>
    </lineage>
</organism>
<proteinExistence type="predicted"/>
<protein>
    <submittedName>
        <fullName evidence="1">Uncharacterized protein</fullName>
    </submittedName>
</protein>
<evidence type="ECO:0000313" key="1">
    <source>
        <dbReference type="EMBL" id="QWS68180.1"/>
    </source>
</evidence>
<sequence>MPNFDPVTYPPALDNTSYRVVSAQSLSALDLSRIITFDVRLDSSPVHARLTGELREVAHDLRETTIWIGAHDRDDAGEKSEWRVDYTHEIAVWDER</sequence>
<name>A0A8F2DA48_9CAUD</name>
<dbReference type="GeneID" id="80020475"/>
<dbReference type="KEGG" id="vg:80020475"/>
<dbReference type="RefSeq" id="YP_010755804.1">
    <property type="nucleotide sequence ID" value="NC_073474.1"/>
</dbReference>
<dbReference type="Proteomes" id="UP000683422">
    <property type="component" value="Segment"/>
</dbReference>
<evidence type="ECO:0000313" key="2">
    <source>
        <dbReference type="Proteomes" id="UP000683422"/>
    </source>
</evidence>